<evidence type="ECO:0000313" key="2">
    <source>
        <dbReference type="Proteomes" id="UP000308705"/>
    </source>
</evidence>
<keyword evidence="2" id="KW-1185">Reference proteome</keyword>
<name>A0A4U3LLA7_9ACTN</name>
<protein>
    <submittedName>
        <fullName evidence="1">Uncharacterized protein</fullName>
    </submittedName>
</protein>
<dbReference type="Proteomes" id="UP000308705">
    <property type="component" value="Unassembled WGS sequence"/>
</dbReference>
<gene>
    <name evidence="1" type="ORF">FDA94_38800</name>
</gene>
<dbReference type="AlphaFoldDB" id="A0A4U3LLA7"/>
<reference evidence="1 2" key="1">
    <citation type="submission" date="2019-04" db="EMBL/GenBank/DDBJ databases">
        <title>Herbidospora sp. NEAU-GS14.nov., a novel actinomycete isolated from soil.</title>
        <authorList>
            <person name="Han L."/>
        </authorList>
    </citation>
    <scope>NUCLEOTIDE SEQUENCE [LARGE SCALE GENOMIC DNA]</scope>
    <source>
        <strain evidence="1 2">NEAU-GS14</strain>
    </source>
</reference>
<dbReference type="RefSeq" id="WP_212735710.1">
    <property type="nucleotide sequence ID" value="NZ_SZQA01000099.1"/>
</dbReference>
<accession>A0A4U3LLA7</accession>
<organism evidence="1 2">
    <name type="scientific">Herbidospora galbida</name>
    <dbReference type="NCBI Taxonomy" id="2575442"/>
    <lineage>
        <taxon>Bacteria</taxon>
        <taxon>Bacillati</taxon>
        <taxon>Actinomycetota</taxon>
        <taxon>Actinomycetes</taxon>
        <taxon>Streptosporangiales</taxon>
        <taxon>Streptosporangiaceae</taxon>
        <taxon>Herbidospora</taxon>
    </lineage>
</organism>
<sequence>MALPLGRDRPMPVEAAMAAADRVWTMGFPFRAGKAIAGLELVATDCAWGVGSGRPVEGPIAGLLLLITGRGRG</sequence>
<evidence type="ECO:0000313" key="1">
    <source>
        <dbReference type="EMBL" id="TKK75854.1"/>
    </source>
</evidence>
<comment type="caution">
    <text evidence="1">The sequence shown here is derived from an EMBL/GenBank/DDBJ whole genome shotgun (WGS) entry which is preliminary data.</text>
</comment>
<dbReference type="EMBL" id="SZQA01000099">
    <property type="protein sequence ID" value="TKK75854.1"/>
    <property type="molecule type" value="Genomic_DNA"/>
</dbReference>
<proteinExistence type="predicted"/>